<keyword evidence="1" id="KW-0472">Membrane</keyword>
<reference evidence="3" key="1">
    <citation type="submission" date="2025-08" db="UniProtKB">
        <authorList>
            <consortium name="RefSeq"/>
        </authorList>
    </citation>
    <scope>IDENTIFICATION</scope>
</reference>
<keyword evidence="1" id="KW-1133">Transmembrane helix</keyword>
<gene>
    <name evidence="3" type="primary">LOC120257606</name>
</gene>
<evidence type="ECO:0000313" key="2">
    <source>
        <dbReference type="Proteomes" id="UP001515500"/>
    </source>
</evidence>
<dbReference type="RefSeq" id="XP_039120983.1">
    <property type="nucleotide sequence ID" value="XM_039265049.1"/>
</dbReference>
<accession>A0AB40B0U9</accession>
<feature type="transmembrane region" description="Helical" evidence="1">
    <location>
        <begin position="110"/>
        <end position="130"/>
    </location>
</feature>
<dbReference type="AlphaFoldDB" id="A0AB40B0U9"/>
<dbReference type="Proteomes" id="UP001515500">
    <property type="component" value="Unplaced"/>
</dbReference>
<proteinExistence type="predicted"/>
<keyword evidence="1" id="KW-0812">Transmembrane</keyword>
<protein>
    <submittedName>
        <fullName evidence="3">Uncharacterized protein LOC120257606</fullName>
    </submittedName>
</protein>
<organism evidence="2 3">
    <name type="scientific">Dioscorea cayennensis subsp. rotundata</name>
    <name type="common">White Guinea yam</name>
    <name type="synonym">Dioscorea rotundata</name>
    <dbReference type="NCBI Taxonomy" id="55577"/>
    <lineage>
        <taxon>Eukaryota</taxon>
        <taxon>Viridiplantae</taxon>
        <taxon>Streptophyta</taxon>
        <taxon>Embryophyta</taxon>
        <taxon>Tracheophyta</taxon>
        <taxon>Spermatophyta</taxon>
        <taxon>Magnoliopsida</taxon>
        <taxon>Liliopsida</taxon>
        <taxon>Dioscoreales</taxon>
        <taxon>Dioscoreaceae</taxon>
        <taxon>Dioscorea</taxon>
    </lineage>
</organism>
<sequence>MGDIRLPLPPSPFLSSRYTRVFLLSSRPLDFQRSLQQDFTLAGDILVATPSSISFILSFLRCGRTEVHIDVVDMAMMSDKKHYTKASPFFLTVAGAVEECKPFCCKNCILFSYLLVLLEIGFLEFGSFLLSQGLNYP</sequence>
<name>A0AB40B0U9_DIOCR</name>
<evidence type="ECO:0000256" key="1">
    <source>
        <dbReference type="SAM" id="Phobius"/>
    </source>
</evidence>
<keyword evidence="2" id="KW-1185">Reference proteome</keyword>
<dbReference type="GeneID" id="120257606"/>
<evidence type="ECO:0000313" key="3">
    <source>
        <dbReference type="RefSeq" id="XP_039120983.1"/>
    </source>
</evidence>